<reference evidence="2 3" key="1">
    <citation type="submission" date="2022-01" db="EMBL/GenBank/DDBJ databases">
        <title>Whole genome-based taxonomy of the Shewanellaceae.</title>
        <authorList>
            <person name="Martin-Rodriguez A.J."/>
        </authorList>
    </citation>
    <scope>NUCLEOTIDE SEQUENCE [LARGE SCALE GENOMIC DNA]</scope>
    <source>
        <strain evidence="2 3">DSM 24955</strain>
    </source>
</reference>
<feature type="region of interest" description="Disordered" evidence="1">
    <location>
        <begin position="231"/>
        <end position="261"/>
    </location>
</feature>
<gene>
    <name evidence="2" type="ORF">L2737_12090</name>
</gene>
<organism evidence="2 3">
    <name type="scientific">Shewanella electrodiphila</name>
    <dbReference type="NCBI Taxonomy" id="934143"/>
    <lineage>
        <taxon>Bacteria</taxon>
        <taxon>Pseudomonadati</taxon>
        <taxon>Pseudomonadota</taxon>
        <taxon>Gammaproteobacteria</taxon>
        <taxon>Alteromonadales</taxon>
        <taxon>Shewanellaceae</taxon>
        <taxon>Shewanella</taxon>
    </lineage>
</organism>
<proteinExistence type="predicted"/>
<dbReference type="RefSeq" id="WP_248955874.1">
    <property type="nucleotide sequence ID" value="NZ_JAKIKU010000006.1"/>
</dbReference>
<evidence type="ECO:0000256" key="1">
    <source>
        <dbReference type="SAM" id="MobiDB-lite"/>
    </source>
</evidence>
<dbReference type="EMBL" id="JAKIKU010000006">
    <property type="protein sequence ID" value="MCL1046064.1"/>
    <property type="molecule type" value="Genomic_DNA"/>
</dbReference>
<keyword evidence="3" id="KW-1185">Reference proteome</keyword>
<evidence type="ECO:0000313" key="2">
    <source>
        <dbReference type="EMBL" id="MCL1046064.1"/>
    </source>
</evidence>
<protein>
    <recommendedName>
        <fullName evidence="4">DNA repair ATPase</fullName>
    </recommendedName>
</protein>
<comment type="caution">
    <text evidence="2">The sequence shown here is derived from an EMBL/GenBank/DDBJ whole genome shotgun (WGS) entry which is preliminary data.</text>
</comment>
<evidence type="ECO:0000313" key="3">
    <source>
        <dbReference type="Proteomes" id="UP001202134"/>
    </source>
</evidence>
<name>A0ABT0KR25_9GAMM</name>
<evidence type="ECO:0008006" key="4">
    <source>
        <dbReference type="Google" id="ProtNLM"/>
    </source>
</evidence>
<accession>A0ABT0KR25</accession>
<dbReference type="Proteomes" id="UP001202134">
    <property type="component" value="Unassembled WGS sequence"/>
</dbReference>
<sequence>MTFTLVLILLGALFILIIGISVIQQQKERAEAERRMELKRHRAIINETEAVLSNTGLASFPSSVILVLYKRINEALELSLTHLENQPQQTDYQRRLADIQNQITTLSSSPSQALAIENFRLPDNDKQILELVQMLKKLKAIIRAENNKGKLDPQVFGEAENRIDSYQLRINVESMLSRSRAANSLKQFGSSKQMVSKALATLQAIKAKTPNDPFISRKVDEAKELLEEINSQQKQLNPDIAKAPKEDEDDIDMLFQPKKKW</sequence>